<name>A0AA38GZV1_TAXCH</name>
<gene>
    <name evidence="2" type="ORF">KI387_003830</name>
</gene>
<dbReference type="AlphaFoldDB" id="A0AA38GZV1"/>
<sequence>FRQGKVDPDYDPCYPASMNSSEETRPLHQGLLRWSNTHDYSSYDTLPQPPRRTFDLHSQSVKYQHRKSESGLSLSLEMMQPCPSTPSPICSPFDDKIYSTSASASASFSVFPDQASFAQFESLLSSQQHCSYGEEVAGSTRNTTVE</sequence>
<feature type="region of interest" description="Disordered" evidence="1">
    <location>
        <begin position="42"/>
        <end position="61"/>
    </location>
</feature>
<feature type="non-terminal residue" evidence="2">
    <location>
        <position position="1"/>
    </location>
</feature>
<feature type="region of interest" description="Disordered" evidence="1">
    <location>
        <begin position="1"/>
        <end position="29"/>
    </location>
</feature>
<proteinExistence type="predicted"/>
<keyword evidence="3" id="KW-1185">Reference proteome</keyword>
<feature type="non-terminal residue" evidence="2">
    <location>
        <position position="146"/>
    </location>
</feature>
<reference evidence="2 3" key="1">
    <citation type="journal article" date="2021" name="Nat. Plants">
        <title>The Taxus genome provides insights into paclitaxel biosynthesis.</title>
        <authorList>
            <person name="Xiong X."/>
            <person name="Gou J."/>
            <person name="Liao Q."/>
            <person name="Li Y."/>
            <person name="Zhou Q."/>
            <person name="Bi G."/>
            <person name="Li C."/>
            <person name="Du R."/>
            <person name="Wang X."/>
            <person name="Sun T."/>
            <person name="Guo L."/>
            <person name="Liang H."/>
            <person name="Lu P."/>
            <person name="Wu Y."/>
            <person name="Zhang Z."/>
            <person name="Ro D.K."/>
            <person name="Shang Y."/>
            <person name="Huang S."/>
            <person name="Yan J."/>
        </authorList>
    </citation>
    <scope>NUCLEOTIDE SEQUENCE [LARGE SCALE GENOMIC DNA]</scope>
    <source>
        <strain evidence="2">Ta-2019</strain>
    </source>
</reference>
<evidence type="ECO:0000256" key="1">
    <source>
        <dbReference type="SAM" id="MobiDB-lite"/>
    </source>
</evidence>
<protein>
    <submittedName>
        <fullName evidence="2">Uncharacterized protein</fullName>
    </submittedName>
</protein>
<dbReference type="EMBL" id="JAHRHJ020000001">
    <property type="protein sequence ID" value="KAH9331722.1"/>
    <property type="molecule type" value="Genomic_DNA"/>
</dbReference>
<evidence type="ECO:0000313" key="2">
    <source>
        <dbReference type="EMBL" id="KAH9331722.1"/>
    </source>
</evidence>
<accession>A0AA38GZV1</accession>
<dbReference type="Proteomes" id="UP000824469">
    <property type="component" value="Unassembled WGS sequence"/>
</dbReference>
<organism evidence="2 3">
    <name type="scientific">Taxus chinensis</name>
    <name type="common">Chinese yew</name>
    <name type="synonym">Taxus wallichiana var. chinensis</name>
    <dbReference type="NCBI Taxonomy" id="29808"/>
    <lineage>
        <taxon>Eukaryota</taxon>
        <taxon>Viridiplantae</taxon>
        <taxon>Streptophyta</taxon>
        <taxon>Embryophyta</taxon>
        <taxon>Tracheophyta</taxon>
        <taxon>Spermatophyta</taxon>
        <taxon>Pinopsida</taxon>
        <taxon>Pinidae</taxon>
        <taxon>Conifers II</taxon>
        <taxon>Cupressales</taxon>
        <taxon>Taxaceae</taxon>
        <taxon>Taxus</taxon>
    </lineage>
</organism>
<evidence type="ECO:0000313" key="3">
    <source>
        <dbReference type="Proteomes" id="UP000824469"/>
    </source>
</evidence>
<comment type="caution">
    <text evidence="2">The sequence shown here is derived from an EMBL/GenBank/DDBJ whole genome shotgun (WGS) entry which is preliminary data.</text>
</comment>